<feature type="signal peptide" evidence="1">
    <location>
        <begin position="1"/>
        <end position="29"/>
    </location>
</feature>
<gene>
    <name evidence="2" type="ORF">PIGHUM_02789</name>
</gene>
<sequence length="344" mass="37543">MTNRPPRLLALLACVIGLAAALAGLGAGAATNQESPHAARHGFAFALMGDQPSRPGDETVLNQMLAQFGLAADLAIHTGNFKGKGERCDDAVYSHRRKLLDASPIPLVLTPGENDWANCDLTAAGQFGPIERLARLRDLFFEPDDSLGMLKLSLQRQSETVRFRGYPENARWEYGGILFVTVNVPGNHNNYRNGAGRNGEYEERIQADAAWLRQAFAMATRLKTRGIVVAFSADPRFSGRRDSVGTGTDPYAALKTDLARLAARYTGQVLIVHGSNARNAPHRPEQPVRINGKPLANVTRVTTYGAARPGSWIKVSVEPRDRNVFKIDTMDTILEPPQIPLPAR</sequence>
<name>A0A3P4B362_9BURK</name>
<evidence type="ECO:0000313" key="3">
    <source>
        <dbReference type="Proteomes" id="UP000277294"/>
    </source>
</evidence>
<evidence type="ECO:0000256" key="1">
    <source>
        <dbReference type="SAM" id="SignalP"/>
    </source>
</evidence>
<organism evidence="2 3">
    <name type="scientific">Pigmentiphaga humi</name>
    <dbReference type="NCBI Taxonomy" id="2478468"/>
    <lineage>
        <taxon>Bacteria</taxon>
        <taxon>Pseudomonadati</taxon>
        <taxon>Pseudomonadota</taxon>
        <taxon>Betaproteobacteria</taxon>
        <taxon>Burkholderiales</taxon>
        <taxon>Alcaligenaceae</taxon>
        <taxon>Pigmentiphaga</taxon>
    </lineage>
</organism>
<dbReference type="EMBL" id="UWPJ01000023">
    <property type="protein sequence ID" value="VCU70713.1"/>
    <property type="molecule type" value="Genomic_DNA"/>
</dbReference>
<dbReference type="SUPFAM" id="SSF56300">
    <property type="entry name" value="Metallo-dependent phosphatases"/>
    <property type="match status" value="1"/>
</dbReference>
<dbReference type="InterPro" id="IPR029052">
    <property type="entry name" value="Metallo-depent_PP-like"/>
</dbReference>
<proteinExistence type="predicted"/>
<evidence type="ECO:0008006" key="4">
    <source>
        <dbReference type="Google" id="ProtNLM"/>
    </source>
</evidence>
<protein>
    <recommendedName>
        <fullName evidence="4">Calcineurin-like phosphoesterase domain-containing protein</fullName>
    </recommendedName>
</protein>
<dbReference type="AlphaFoldDB" id="A0A3P4B362"/>
<dbReference type="Proteomes" id="UP000277294">
    <property type="component" value="Unassembled WGS sequence"/>
</dbReference>
<reference evidence="2 3" key="1">
    <citation type="submission" date="2018-10" db="EMBL/GenBank/DDBJ databases">
        <authorList>
            <person name="Criscuolo A."/>
        </authorList>
    </citation>
    <scope>NUCLEOTIDE SEQUENCE [LARGE SCALE GENOMIC DNA]</scope>
    <source>
        <strain evidence="2">DnA1</strain>
    </source>
</reference>
<accession>A0A3P4B362</accession>
<dbReference type="RefSeq" id="WP_124080185.1">
    <property type="nucleotide sequence ID" value="NZ_UWPJ01000023.1"/>
</dbReference>
<keyword evidence="3" id="KW-1185">Reference proteome</keyword>
<dbReference type="OrthoDB" id="58809at2"/>
<keyword evidence="1" id="KW-0732">Signal</keyword>
<feature type="chain" id="PRO_5018008749" description="Calcineurin-like phosphoesterase domain-containing protein" evidence="1">
    <location>
        <begin position="30"/>
        <end position="344"/>
    </location>
</feature>
<evidence type="ECO:0000313" key="2">
    <source>
        <dbReference type="EMBL" id="VCU70713.1"/>
    </source>
</evidence>